<accession>A0A239KN91</accession>
<evidence type="ECO:0000256" key="1">
    <source>
        <dbReference type="ARBA" id="ARBA00022475"/>
    </source>
</evidence>
<name>A0A239KN91_9FIRM</name>
<dbReference type="PANTHER" id="PTHR35529:SF2">
    <property type="entry name" value="SPORULATION PROTEIN YTAF-RELATED"/>
    <property type="match status" value="1"/>
</dbReference>
<dbReference type="RefSeq" id="WP_089285397.1">
    <property type="nucleotide sequence ID" value="NZ_FZOJ01000050.1"/>
</dbReference>
<dbReference type="Proteomes" id="UP000198304">
    <property type="component" value="Unassembled WGS sequence"/>
</dbReference>
<feature type="transmembrane region" description="Helical" evidence="5">
    <location>
        <begin position="142"/>
        <end position="162"/>
    </location>
</feature>
<gene>
    <name evidence="6" type="ORF">SAMN05446037_10506</name>
</gene>
<keyword evidence="2 5" id="KW-0812">Transmembrane</keyword>
<organism evidence="6 7">
    <name type="scientific">Anaerovirgula multivorans</name>
    <dbReference type="NCBI Taxonomy" id="312168"/>
    <lineage>
        <taxon>Bacteria</taxon>
        <taxon>Bacillati</taxon>
        <taxon>Bacillota</taxon>
        <taxon>Clostridia</taxon>
        <taxon>Peptostreptococcales</taxon>
        <taxon>Natronincolaceae</taxon>
        <taxon>Anaerovirgula</taxon>
    </lineage>
</organism>
<keyword evidence="1" id="KW-1003">Cell membrane</keyword>
<dbReference type="Pfam" id="PF02659">
    <property type="entry name" value="Mntp"/>
    <property type="match status" value="1"/>
</dbReference>
<sequence>MVITFFSSLEAILLVTALSIDAFVASFAYGTNKIKIPFTSVTTINVICSTLLAMSLFLGSIVSQYIPSHLIKGICFTILFVLGTIKLFDSSIKSFIRKNKNLSKELKFSMFNLKLILNIYADPQEADRDYSRVLSPLEATSLAIAVSLDGLAAGFGVALVNINLMEVVLFSLISDMVAVMLGCYIGNKIAKKLTLNISWLSGVLLIILAILKL</sequence>
<evidence type="ECO:0000256" key="2">
    <source>
        <dbReference type="ARBA" id="ARBA00022692"/>
    </source>
</evidence>
<feature type="transmembrane region" description="Helical" evidence="5">
    <location>
        <begin position="42"/>
        <end position="63"/>
    </location>
</feature>
<evidence type="ECO:0000313" key="7">
    <source>
        <dbReference type="Proteomes" id="UP000198304"/>
    </source>
</evidence>
<evidence type="ECO:0000256" key="4">
    <source>
        <dbReference type="ARBA" id="ARBA00023136"/>
    </source>
</evidence>
<dbReference type="NCBIfam" id="TIGR02840">
    <property type="entry name" value="spore_YtaF"/>
    <property type="match status" value="1"/>
</dbReference>
<evidence type="ECO:0000256" key="5">
    <source>
        <dbReference type="SAM" id="Phobius"/>
    </source>
</evidence>
<dbReference type="EMBL" id="FZOJ01000050">
    <property type="protein sequence ID" value="SNT19182.1"/>
    <property type="molecule type" value="Genomic_DNA"/>
</dbReference>
<keyword evidence="7" id="KW-1185">Reference proteome</keyword>
<feature type="transmembrane region" description="Helical" evidence="5">
    <location>
        <begin position="12"/>
        <end position="30"/>
    </location>
</feature>
<dbReference type="InterPro" id="IPR003810">
    <property type="entry name" value="Mntp/YtaF"/>
</dbReference>
<feature type="transmembrane region" description="Helical" evidence="5">
    <location>
        <begin position="69"/>
        <end position="88"/>
    </location>
</feature>
<keyword evidence="3 5" id="KW-1133">Transmembrane helix</keyword>
<keyword evidence="4 5" id="KW-0472">Membrane</keyword>
<dbReference type="InterPro" id="IPR014205">
    <property type="entry name" value="Spore_YtaF"/>
</dbReference>
<feature type="transmembrane region" description="Helical" evidence="5">
    <location>
        <begin position="193"/>
        <end position="211"/>
    </location>
</feature>
<dbReference type="PANTHER" id="PTHR35529">
    <property type="entry name" value="MANGANESE EFFLUX PUMP MNTP-RELATED"/>
    <property type="match status" value="1"/>
</dbReference>
<evidence type="ECO:0000313" key="6">
    <source>
        <dbReference type="EMBL" id="SNT19182.1"/>
    </source>
</evidence>
<dbReference type="OrthoDB" id="1650809at2"/>
<evidence type="ECO:0000256" key="3">
    <source>
        <dbReference type="ARBA" id="ARBA00022989"/>
    </source>
</evidence>
<dbReference type="AlphaFoldDB" id="A0A239KN91"/>
<proteinExistence type="predicted"/>
<protein>
    <submittedName>
        <fullName evidence="6">Putative sporulation protein YtaF</fullName>
    </submittedName>
</protein>
<reference evidence="6 7" key="1">
    <citation type="submission" date="2017-06" db="EMBL/GenBank/DDBJ databases">
        <authorList>
            <person name="Kim H.J."/>
            <person name="Triplett B.A."/>
        </authorList>
    </citation>
    <scope>NUCLEOTIDE SEQUENCE [LARGE SCALE GENOMIC DNA]</scope>
    <source>
        <strain evidence="6 7">SCA</strain>
    </source>
</reference>